<dbReference type="Proteomes" id="UP000664277">
    <property type="component" value="Unassembled WGS sequence"/>
</dbReference>
<evidence type="ECO:0000313" key="1">
    <source>
        <dbReference type="EMBL" id="MBN8661781.1"/>
    </source>
</evidence>
<dbReference type="AlphaFoldDB" id="A0A8J7PEC7"/>
<dbReference type="InterPro" id="IPR036736">
    <property type="entry name" value="ACP-like_sf"/>
</dbReference>
<protein>
    <submittedName>
        <fullName evidence="1">DUF1493 family protein</fullName>
    </submittedName>
</protein>
<dbReference type="EMBL" id="JAFLCK010000024">
    <property type="protein sequence ID" value="MBN8661781.1"/>
    <property type="molecule type" value="Genomic_DNA"/>
</dbReference>
<organism evidence="1 2">
    <name type="scientific">Candidatus Obscuribacter phosphatis</name>
    <dbReference type="NCBI Taxonomy" id="1906157"/>
    <lineage>
        <taxon>Bacteria</taxon>
        <taxon>Bacillati</taxon>
        <taxon>Candidatus Melainabacteria</taxon>
        <taxon>Candidatus Obscuribacterales</taxon>
        <taxon>Candidatus Obscuribacteraceae</taxon>
        <taxon>Candidatus Obscuribacter</taxon>
    </lineage>
</organism>
<comment type="caution">
    <text evidence="1">The sequence shown here is derived from an EMBL/GenBank/DDBJ whole genome shotgun (WGS) entry which is preliminary data.</text>
</comment>
<gene>
    <name evidence="1" type="ORF">J0M35_15550</name>
</gene>
<accession>A0A8J7PEC7</accession>
<name>A0A8J7PEC7_9BACT</name>
<dbReference type="InterPro" id="IPR010862">
    <property type="entry name" value="DUF1493"/>
</dbReference>
<evidence type="ECO:0000313" key="2">
    <source>
        <dbReference type="Proteomes" id="UP000664277"/>
    </source>
</evidence>
<dbReference type="SUPFAM" id="SSF47336">
    <property type="entry name" value="ACP-like"/>
    <property type="match status" value="1"/>
</dbReference>
<reference evidence="1" key="1">
    <citation type="submission" date="2021-02" db="EMBL/GenBank/DDBJ databases">
        <title>Genome-Resolved Metagenomics of a Microbial Community Performing Photosynthetic Biological Nutrient Removal.</title>
        <authorList>
            <person name="Mcdaniel E.A."/>
        </authorList>
    </citation>
    <scope>NUCLEOTIDE SEQUENCE</scope>
    <source>
        <strain evidence="1">UWPOB_OBS1</strain>
    </source>
</reference>
<sequence length="121" mass="13929">MSSENSLYAQIVDFVCREIGVSKIDLKPNTRLYHDLGIDGDDAENIMASFAQEFQVDLSEYDHNLHFGPEQGFCLPIWFSWLLAGKLNKRGQFKKVPITILDLEKAAETKVWLIMQHKNRT</sequence>
<proteinExistence type="predicted"/>
<dbReference type="Pfam" id="PF07377">
    <property type="entry name" value="DUF1493"/>
    <property type="match status" value="1"/>
</dbReference>
<dbReference type="Gene3D" id="1.10.1200.10">
    <property type="entry name" value="ACP-like"/>
    <property type="match status" value="1"/>
</dbReference>